<dbReference type="Pfam" id="PF06094">
    <property type="entry name" value="GGACT"/>
    <property type="match status" value="1"/>
</dbReference>
<comment type="caution">
    <text evidence="6">The sequence shown here is derived from an EMBL/GenBank/DDBJ whole genome shotgun (WGS) entry which is preliminary data.</text>
</comment>
<evidence type="ECO:0000256" key="3">
    <source>
        <dbReference type="ARBA" id="ARBA00022679"/>
    </source>
</evidence>
<evidence type="ECO:0000256" key="2">
    <source>
        <dbReference type="ARBA" id="ARBA00008861"/>
    </source>
</evidence>
<protein>
    <recommendedName>
        <fullName evidence="4">Putative gamma-glutamylcyclotransferase</fullName>
    </recommendedName>
</protein>
<dbReference type="Proteomes" id="UP001489004">
    <property type="component" value="Unassembled WGS sequence"/>
</dbReference>
<dbReference type="InterPro" id="IPR045038">
    <property type="entry name" value="AIG2-like"/>
</dbReference>
<keyword evidence="3" id="KW-0808">Transferase</keyword>
<gene>
    <name evidence="6" type="ORF">WJX72_011320</name>
</gene>
<evidence type="ECO:0000256" key="1">
    <source>
        <dbReference type="ARBA" id="ARBA00002782"/>
    </source>
</evidence>
<organism evidence="6 7">
    <name type="scientific">[Myrmecia] bisecta</name>
    <dbReference type="NCBI Taxonomy" id="41462"/>
    <lineage>
        <taxon>Eukaryota</taxon>
        <taxon>Viridiplantae</taxon>
        <taxon>Chlorophyta</taxon>
        <taxon>core chlorophytes</taxon>
        <taxon>Trebouxiophyceae</taxon>
        <taxon>Trebouxiales</taxon>
        <taxon>Trebouxiaceae</taxon>
        <taxon>Myrmecia</taxon>
    </lineage>
</organism>
<comment type="function">
    <text evidence="1">Putative gamma-glutamylcyclotransferase.</text>
</comment>
<comment type="similarity">
    <text evidence="2">Belongs to the gamma-glutamylcyclotransferase family.</text>
</comment>
<dbReference type="EMBL" id="JALJOR010000002">
    <property type="protein sequence ID" value="KAK9824562.1"/>
    <property type="molecule type" value="Genomic_DNA"/>
</dbReference>
<dbReference type="AlphaFoldDB" id="A0AAW1QSX9"/>
<evidence type="ECO:0000313" key="7">
    <source>
        <dbReference type="Proteomes" id="UP001489004"/>
    </source>
</evidence>
<evidence type="ECO:0000256" key="4">
    <source>
        <dbReference type="ARBA" id="ARBA00030602"/>
    </source>
</evidence>
<dbReference type="InterPro" id="IPR036568">
    <property type="entry name" value="GGCT-like_sf"/>
</dbReference>
<reference evidence="6 7" key="1">
    <citation type="journal article" date="2024" name="Nat. Commun.">
        <title>Phylogenomics reveals the evolutionary origins of lichenization in chlorophyte algae.</title>
        <authorList>
            <person name="Puginier C."/>
            <person name="Libourel C."/>
            <person name="Otte J."/>
            <person name="Skaloud P."/>
            <person name="Haon M."/>
            <person name="Grisel S."/>
            <person name="Petersen M."/>
            <person name="Berrin J.G."/>
            <person name="Delaux P.M."/>
            <person name="Dal Grande F."/>
            <person name="Keller J."/>
        </authorList>
    </citation>
    <scope>NUCLEOTIDE SEQUENCE [LARGE SCALE GENOMIC DNA]</scope>
    <source>
        <strain evidence="6 7">SAG 2043</strain>
    </source>
</reference>
<dbReference type="PANTHER" id="PTHR31544">
    <property type="entry name" value="AIG2-LIKE PROTEIN D"/>
    <property type="match status" value="1"/>
</dbReference>
<accession>A0AAW1QSX9</accession>
<dbReference type="InterPro" id="IPR009288">
    <property type="entry name" value="AIG2-like_dom"/>
</dbReference>
<proteinExistence type="inferred from homology"/>
<dbReference type="Gene3D" id="3.10.490.10">
    <property type="entry name" value="Gamma-glutamyl cyclotransferase-like"/>
    <property type="match status" value="1"/>
</dbReference>
<sequence length="150" mass="17380">MAPNSTVFVYGTLLAHEILHILLKRVPDNKPAVLHGYRRYRIKQRVYPALVKRRPGDSVQGLVLFDLTPQEIEILDEYEDEDYFKDAASPVLEDGNSVDADVYLFKDNLRHLLYGDWDYDQFRREDLARYIKDYDEGSIAEGNARRSAGV</sequence>
<dbReference type="CDD" id="cd06661">
    <property type="entry name" value="GGCT_like"/>
    <property type="match status" value="1"/>
</dbReference>
<feature type="domain" description="Gamma-glutamylcyclotransferase AIG2-like" evidence="5">
    <location>
        <begin position="7"/>
        <end position="118"/>
    </location>
</feature>
<dbReference type="GO" id="GO:0016740">
    <property type="term" value="F:transferase activity"/>
    <property type="evidence" value="ECO:0007669"/>
    <property type="project" value="UniProtKB-KW"/>
</dbReference>
<keyword evidence="7" id="KW-1185">Reference proteome</keyword>
<evidence type="ECO:0000313" key="6">
    <source>
        <dbReference type="EMBL" id="KAK9824562.1"/>
    </source>
</evidence>
<dbReference type="SUPFAM" id="SSF110857">
    <property type="entry name" value="Gamma-glutamyl cyclotransferase-like"/>
    <property type="match status" value="1"/>
</dbReference>
<name>A0AAW1QSX9_9CHLO</name>
<evidence type="ECO:0000259" key="5">
    <source>
        <dbReference type="Pfam" id="PF06094"/>
    </source>
</evidence>
<dbReference type="PANTHER" id="PTHR31544:SF2">
    <property type="entry name" value="AIG2-LIKE PROTEIN D"/>
    <property type="match status" value="1"/>
</dbReference>
<dbReference type="InterPro" id="IPR013024">
    <property type="entry name" value="GGCT-like"/>
</dbReference>